<keyword evidence="7" id="KW-0472">Membrane</keyword>
<feature type="compositionally biased region" description="Basic and acidic residues" evidence="10">
    <location>
        <begin position="514"/>
        <end position="526"/>
    </location>
</feature>
<comment type="subcellular location">
    <subcellularLocation>
        <location evidence="1">Golgi apparatus membrane</location>
    </subcellularLocation>
</comment>
<comment type="similarity">
    <text evidence="2">Belongs to the GORASP family.</text>
</comment>
<evidence type="ECO:0000256" key="5">
    <source>
        <dbReference type="ARBA" id="ARBA00022737"/>
    </source>
</evidence>
<dbReference type="PANTHER" id="PTHR12893:SF0">
    <property type="entry name" value="GRASP65"/>
    <property type="match status" value="1"/>
</dbReference>
<dbReference type="PANTHER" id="PTHR12893">
    <property type="entry name" value="GOLGI REASSEMBLY STACKING PROTEIN GRASP"/>
    <property type="match status" value="1"/>
</dbReference>
<keyword evidence="9" id="KW-0862">Zinc</keyword>
<dbReference type="Proteomes" id="UP000663829">
    <property type="component" value="Unassembled WGS sequence"/>
</dbReference>
<evidence type="ECO:0000256" key="9">
    <source>
        <dbReference type="PIRSR" id="PIRSR607583-1"/>
    </source>
</evidence>
<dbReference type="InterPro" id="IPR007583">
    <property type="entry name" value="GRASP55_65"/>
</dbReference>
<dbReference type="EMBL" id="CAJOBC010005725">
    <property type="protein sequence ID" value="CAF3873933.1"/>
    <property type="molecule type" value="Genomic_DNA"/>
</dbReference>
<feature type="domain" description="PDZ GRASP-type" evidence="11">
    <location>
        <begin position="39"/>
        <end position="129"/>
    </location>
</feature>
<feature type="binding site" evidence="9">
    <location>
        <position position="127"/>
    </location>
    <ligand>
        <name>Zn(2+)</name>
        <dbReference type="ChEBI" id="CHEBI:29105"/>
    </ligand>
</feature>
<dbReference type="Pfam" id="PF04495">
    <property type="entry name" value="GRASP55_65"/>
    <property type="match status" value="1"/>
</dbReference>
<evidence type="ECO:0000259" key="11">
    <source>
        <dbReference type="PROSITE" id="PS51865"/>
    </source>
</evidence>
<dbReference type="GO" id="GO:0007030">
    <property type="term" value="P:Golgi organization"/>
    <property type="evidence" value="ECO:0007669"/>
    <property type="project" value="TreeGrafter"/>
</dbReference>
<dbReference type="Proteomes" id="UP000681722">
    <property type="component" value="Unassembled WGS sequence"/>
</dbReference>
<evidence type="ECO:0000313" key="14">
    <source>
        <dbReference type="Proteomes" id="UP000663829"/>
    </source>
</evidence>
<dbReference type="PROSITE" id="PS51865">
    <property type="entry name" value="PDZ_GRASP"/>
    <property type="match status" value="2"/>
</dbReference>
<comment type="caution">
    <text evidence="12">The sequence shown here is derived from an EMBL/GenBank/DDBJ whole genome shotgun (WGS) entry which is preliminary data.</text>
</comment>
<evidence type="ECO:0000313" key="13">
    <source>
        <dbReference type="EMBL" id="CAF3873933.1"/>
    </source>
</evidence>
<feature type="domain" description="PDZ GRASP-type" evidence="11">
    <location>
        <begin position="135"/>
        <end position="223"/>
    </location>
</feature>
<feature type="binding site" evidence="9">
    <location>
        <position position="42"/>
    </location>
    <ligand>
        <name>Zn(2+)</name>
        <dbReference type="ChEBI" id="CHEBI:29105"/>
    </ligand>
</feature>
<dbReference type="OrthoDB" id="3318at2759"/>
<dbReference type="InterPro" id="IPR024958">
    <property type="entry name" value="GRASP_PDZ"/>
</dbReference>
<proteinExistence type="inferred from homology"/>
<evidence type="ECO:0000256" key="7">
    <source>
        <dbReference type="ARBA" id="ARBA00023136"/>
    </source>
</evidence>
<evidence type="ECO:0000256" key="3">
    <source>
        <dbReference type="ARBA" id="ARBA00022553"/>
    </source>
</evidence>
<dbReference type="FunFam" id="2.30.42.10:FF:000056">
    <property type="entry name" value="Golgi reassembly-stacking protein 2 isoform 1"/>
    <property type="match status" value="1"/>
</dbReference>
<dbReference type="InterPro" id="IPR036034">
    <property type="entry name" value="PDZ_sf"/>
</dbReference>
<keyword evidence="6" id="KW-0333">Golgi apparatus</keyword>
<evidence type="ECO:0000256" key="2">
    <source>
        <dbReference type="ARBA" id="ARBA00007144"/>
    </source>
</evidence>
<keyword evidence="3" id="KW-0597">Phosphoprotein</keyword>
<gene>
    <name evidence="12" type="ORF">GPM918_LOCUS19158</name>
    <name evidence="13" type="ORF">SRO942_LOCUS19155</name>
</gene>
<keyword evidence="5" id="KW-0677">Repeat</keyword>
<keyword evidence="9" id="KW-0479">Metal-binding</keyword>
<protein>
    <recommendedName>
        <fullName evidence="11">PDZ GRASP-type domain-containing protein</fullName>
    </recommendedName>
</protein>
<dbReference type="SUPFAM" id="SSF50156">
    <property type="entry name" value="PDZ domain-like"/>
    <property type="match status" value="2"/>
</dbReference>
<organism evidence="12 14">
    <name type="scientific">Didymodactylos carnosus</name>
    <dbReference type="NCBI Taxonomy" id="1234261"/>
    <lineage>
        <taxon>Eukaryota</taxon>
        <taxon>Metazoa</taxon>
        <taxon>Spiralia</taxon>
        <taxon>Gnathifera</taxon>
        <taxon>Rotifera</taxon>
        <taxon>Eurotatoria</taxon>
        <taxon>Bdelloidea</taxon>
        <taxon>Philodinida</taxon>
        <taxon>Philodinidae</taxon>
        <taxon>Didymodactylos</taxon>
    </lineage>
</organism>
<dbReference type="Gene3D" id="2.30.42.10">
    <property type="match status" value="2"/>
</dbReference>
<keyword evidence="4" id="KW-0519">Myristate</keyword>
<feature type="compositionally biased region" description="Low complexity" evidence="10">
    <location>
        <begin position="490"/>
        <end position="504"/>
    </location>
</feature>
<dbReference type="FunFam" id="2.30.42.10:FF:000026">
    <property type="entry name" value="Golgi reassembly stacking protein 2"/>
    <property type="match status" value="1"/>
</dbReference>
<name>A0A814PRG3_9BILA</name>
<accession>A0A814PRG3</accession>
<evidence type="ECO:0000256" key="6">
    <source>
        <dbReference type="ARBA" id="ARBA00023034"/>
    </source>
</evidence>
<dbReference type="GO" id="GO:0000139">
    <property type="term" value="C:Golgi membrane"/>
    <property type="evidence" value="ECO:0007669"/>
    <property type="project" value="UniProtKB-SubCell"/>
</dbReference>
<evidence type="ECO:0000256" key="1">
    <source>
        <dbReference type="ARBA" id="ARBA00004394"/>
    </source>
</evidence>
<evidence type="ECO:0000256" key="10">
    <source>
        <dbReference type="SAM" id="MobiDB-lite"/>
    </source>
</evidence>
<keyword evidence="8" id="KW-0449">Lipoprotein</keyword>
<dbReference type="AlphaFoldDB" id="A0A814PRG3"/>
<dbReference type="GO" id="GO:0046872">
    <property type="term" value="F:metal ion binding"/>
    <property type="evidence" value="ECO:0007669"/>
    <property type="project" value="UniProtKB-KW"/>
</dbReference>
<keyword evidence="14" id="KW-1185">Reference proteome</keyword>
<feature type="region of interest" description="Disordered" evidence="10">
    <location>
        <begin position="490"/>
        <end position="526"/>
    </location>
</feature>
<evidence type="ECO:0000256" key="8">
    <source>
        <dbReference type="ARBA" id="ARBA00023288"/>
    </source>
</evidence>
<evidence type="ECO:0000256" key="4">
    <source>
        <dbReference type="ARBA" id="ARBA00022707"/>
    </source>
</evidence>
<evidence type="ECO:0000313" key="12">
    <source>
        <dbReference type="EMBL" id="CAF1109436.1"/>
    </source>
</evidence>
<sequence length="840" mass="94752">MLTREGPQVFPWDFKNQIRSIFQMGLGSSSVKIPGGGTEGFHVLRVQDGSPGHKAGLEAYFDFIVTINGIRLDQDNDTFKEVLKQNVAKPVELLVYSSKTQTVRQLALIPHEGWGGQGLLGLSIRFCTFDKANENVWHVLDVQQHSPASLAGLRSFTDYIIGADTLLNDSEDLFTLIEGNEGKQLKLYVYNSESDMTREVTLTPNAGWGGEGSLGCGIGYGYLHRIPIRTFTNLPSATPNSQMNGTSSVDPFKQSQQQISQTNLAQTSTVVGQPLLASVPQPGNMNQGLGFTLQPIHLPGFPPITVSMPMFMPSTGSITTTANTNEAFSQIKSASATPHPTTTTNQNSDPSQFAKYFGDLTINPVTAPTTSSTSSFVNRSNNDMHFSSNEQQQTNAVHPPLSAFNMPDQRQQQYFQPATIHVPLTSTVSDLPLFSAPLLGEQQQHQFSQHPQQQQQPMMPPFQLNTMYSSTMPQSFSPSAMAPIQSAVSSISPPIEPSASSQQEVFTQSSSLGDHGHSHYHDKRMADNPDKLGTICLRKLRTLIKADEYNWKKYVEEKIQQIDSTNIRPTKYQSETNVKLFASDNAMDSSMVKYDKHQINLSNSDHTTNQNLHEKTLYFFRDYFLQRDYQLNTILSERLFDYMTSIDLLNDFTLSLFSKNITCLKRVTLNVKYLSSLECRILNVHNLNELNILFNQNHYHKNQTSFQLLSTLSKRKITEMEIDDMEDNDEDRFYHAISPSPNNTMEQIYHAYSPYIMRRLQRLQTRKTSNRSISSRTSYSMQTKLFNPLTISDEFSHHKLLYGILTNLNSWTIQNLKILNISYYKFFAPEYGTKRIPAIN</sequence>
<reference evidence="12" key="1">
    <citation type="submission" date="2021-02" db="EMBL/GenBank/DDBJ databases">
        <authorList>
            <person name="Nowell W R."/>
        </authorList>
    </citation>
    <scope>NUCLEOTIDE SEQUENCE</scope>
</reference>
<feature type="non-terminal residue" evidence="12">
    <location>
        <position position="1"/>
    </location>
</feature>
<dbReference type="EMBL" id="CAJNOQ010005725">
    <property type="protein sequence ID" value="CAF1109436.1"/>
    <property type="molecule type" value="Genomic_DNA"/>
</dbReference>